<accession>A0A8H6MX08</accession>
<feature type="region of interest" description="Disordered" evidence="1">
    <location>
        <begin position="101"/>
        <end position="245"/>
    </location>
</feature>
<dbReference type="Proteomes" id="UP000639643">
    <property type="component" value="Unassembled WGS sequence"/>
</dbReference>
<feature type="chain" id="PRO_5034230368" evidence="2">
    <location>
        <begin position="22"/>
        <end position="294"/>
    </location>
</feature>
<keyword evidence="2" id="KW-0732">Signal</keyword>
<feature type="compositionally biased region" description="Low complexity" evidence="1">
    <location>
        <begin position="147"/>
        <end position="181"/>
    </location>
</feature>
<feature type="compositionally biased region" description="Polar residues" evidence="1">
    <location>
        <begin position="101"/>
        <end position="116"/>
    </location>
</feature>
<reference evidence="3" key="1">
    <citation type="journal article" date="2020" name="Phytopathology">
        <title>Genome Sequence Resources of Colletotrichum truncatum, C. plurivorum, C. musicola, and C. sojae: Four Species Pathogenic to Soybean (Glycine max).</title>
        <authorList>
            <person name="Rogerio F."/>
            <person name="Boufleur T.R."/>
            <person name="Ciampi-Guillardi M."/>
            <person name="Sukno S.A."/>
            <person name="Thon M.R."/>
            <person name="Massola Junior N.S."/>
            <person name="Baroncelli R."/>
        </authorList>
    </citation>
    <scope>NUCLEOTIDE SEQUENCE</scope>
    <source>
        <strain evidence="3">LFN0074</strain>
    </source>
</reference>
<dbReference type="AlphaFoldDB" id="A0A8H6MX08"/>
<proteinExistence type="predicted"/>
<comment type="caution">
    <text evidence="3">The sequence shown here is derived from an EMBL/GenBank/DDBJ whole genome shotgun (WGS) entry which is preliminary data.</text>
</comment>
<evidence type="ECO:0000313" key="3">
    <source>
        <dbReference type="EMBL" id="KAF6811385.1"/>
    </source>
</evidence>
<dbReference type="OrthoDB" id="4849950at2759"/>
<evidence type="ECO:0000313" key="4">
    <source>
        <dbReference type="Proteomes" id="UP000639643"/>
    </source>
</evidence>
<feature type="region of interest" description="Disordered" evidence="1">
    <location>
        <begin position="271"/>
        <end position="294"/>
    </location>
</feature>
<protein>
    <submittedName>
        <fullName evidence="3">Uncharacterized protein</fullName>
    </submittedName>
</protein>
<sequence>MARHHNLLALSILSITSLVHALPENLGGRTPPDSHTCACLPSPESTKGTATTVLTTTETETATVTRETITEAQTLTLTITRSPVTETVHESSVERVTVTCTETITEGSDGELTTKTKPPGPDEHTKTSSSDGGSETKPPHHDDDPTTTRTSPGGSRTTPPHQNSETMKTATETATGTVPTSSGGGDSDPTSSGGGGDQPSHTDDTIKPEPTSSKDHCKHWDGTSCVKPTTTPEPPVTVTTPIDAHPTESVCPVSIAIVTVYNTITATVYQGGSASSPSTGPARVPRAPTGRAAY</sequence>
<feature type="signal peptide" evidence="2">
    <location>
        <begin position="1"/>
        <end position="21"/>
    </location>
</feature>
<feature type="compositionally biased region" description="Low complexity" evidence="1">
    <location>
        <begin position="271"/>
        <end position="282"/>
    </location>
</feature>
<evidence type="ECO:0000256" key="1">
    <source>
        <dbReference type="SAM" id="MobiDB-lite"/>
    </source>
</evidence>
<feature type="compositionally biased region" description="Basic and acidic residues" evidence="1">
    <location>
        <begin position="200"/>
        <end position="221"/>
    </location>
</feature>
<feature type="compositionally biased region" description="Basic and acidic residues" evidence="1">
    <location>
        <begin position="137"/>
        <end position="146"/>
    </location>
</feature>
<gene>
    <name evidence="3" type="ORF">CMUS01_13276</name>
</gene>
<organism evidence="3 4">
    <name type="scientific">Colletotrichum musicola</name>
    <dbReference type="NCBI Taxonomy" id="2175873"/>
    <lineage>
        <taxon>Eukaryota</taxon>
        <taxon>Fungi</taxon>
        <taxon>Dikarya</taxon>
        <taxon>Ascomycota</taxon>
        <taxon>Pezizomycotina</taxon>
        <taxon>Sordariomycetes</taxon>
        <taxon>Hypocreomycetidae</taxon>
        <taxon>Glomerellales</taxon>
        <taxon>Glomerellaceae</taxon>
        <taxon>Colletotrichum</taxon>
        <taxon>Colletotrichum orchidearum species complex</taxon>
    </lineage>
</organism>
<evidence type="ECO:0000256" key="2">
    <source>
        <dbReference type="SAM" id="SignalP"/>
    </source>
</evidence>
<keyword evidence="4" id="KW-1185">Reference proteome</keyword>
<dbReference type="EMBL" id="WIGM01000819">
    <property type="protein sequence ID" value="KAF6811385.1"/>
    <property type="molecule type" value="Genomic_DNA"/>
</dbReference>
<name>A0A8H6MX08_9PEZI</name>
<feature type="compositionally biased region" description="Gly residues" evidence="1">
    <location>
        <begin position="182"/>
        <end position="197"/>
    </location>
</feature>